<dbReference type="Pfam" id="PF14307">
    <property type="entry name" value="Glyco_tran_WbsX"/>
    <property type="match status" value="1"/>
</dbReference>
<gene>
    <name evidence="1" type="ORF">H8R25_03930</name>
</gene>
<dbReference type="Proteomes" id="UP000641454">
    <property type="component" value="Unassembled WGS sequence"/>
</dbReference>
<comment type="caution">
    <text evidence="1">The sequence shown here is derived from an EMBL/GenBank/DDBJ whole genome shotgun (WGS) entry which is preliminary data.</text>
</comment>
<sequence length="366" mass="43636">MSNQIKPIAIYLPQFHPIPDNDRWWGKGFTEWTNVAKAKPLFKGHYQPHLPADLGFYDLRLEETRLAQEQLAKEYGIHGFCYYHYWFNGKRLLHEPLDRKLKNPKENLPFMLCWANENWTRRWDGEEQEILMNQEYSFEDDAQHFNFLCHHYFTDERYIRHNGKPVFIIYRPKLFADINKTIKIWRDIAIEKGIGEMHLGYMQSWGVYDDPLLMGFDFAVEFQPVFPKSAIYNSPKSENILNRILSIFTSEEKNDTSNIVFDYKKLVAIQKQKKFVSNVSPCLIPMWDNSARRKKNAAIFINSTPEIYGDWLGFIVKNFPWKLNNEKFLFINAWNEWAEGNHLEPCQKWGKKYLKITKENLENNGQ</sequence>
<dbReference type="Gene3D" id="3.20.20.80">
    <property type="entry name" value="Glycosidases"/>
    <property type="match status" value="1"/>
</dbReference>
<dbReference type="PANTHER" id="PTHR41244">
    <property type="entry name" value="RHAMNAN SYNTHESIS F"/>
    <property type="match status" value="1"/>
</dbReference>
<dbReference type="EMBL" id="JACRUL010000005">
    <property type="protein sequence ID" value="MBC5843587.1"/>
    <property type="molecule type" value="Genomic_DNA"/>
</dbReference>
<reference evidence="1 2" key="1">
    <citation type="submission" date="2020-08" db="EMBL/GenBank/DDBJ databases">
        <title>Description of novel Flavobacterium F-392 isolate.</title>
        <authorList>
            <person name="Saticioglu I.B."/>
            <person name="Duman M."/>
            <person name="Altun S."/>
        </authorList>
    </citation>
    <scope>NUCLEOTIDE SEQUENCE [LARGE SCALE GENOMIC DNA]</scope>
    <source>
        <strain evidence="1 2">F-392</strain>
    </source>
</reference>
<dbReference type="RefSeq" id="WP_187017258.1">
    <property type="nucleotide sequence ID" value="NZ_JACRUK010000005.1"/>
</dbReference>
<accession>A0A923MY18</accession>
<dbReference type="AlphaFoldDB" id="A0A923MY18"/>
<organism evidence="1 2">
    <name type="scientific">Flavobacterium muglaense</name>
    <dbReference type="NCBI Taxonomy" id="2764716"/>
    <lineage>
        <taxon>Bacteria</taxon>
        <taxon>Pseudomonadati</taxon>
        <taxon>Bacteroidota</taxon>
        <taxon>Flavobacteriia</taxon>
        <taxon>Flavobacteriales</taxon>
        <taxon>Flavobacteriaceae</taxon>
        <taxon>Flavobacterium</taxon>
    </lineage>
</organism>
<name>A0A923MY18_9FLAO</name>
<keyword evidence="2" id="KW-1185">Reference proteome</keyword>
<protein>
    <submittedName>
        <fullName evidence="1">Glycoside hydrolase family 99-like domain-containing protein</fullName>
    </submittedName>
</protein>
<dbReference type="GO" id="GO:0016787">
    <property type="term" value="F:hydrolase activity"/>
    <property type="evidence" value="ECO:0007669"/>
    <property type="project" value="UniProtKB-KW"/>
</dbReference>
<dbReference type="CDD" id="cd11579">
    <property type="entry name" value="Glyco_tran_WbsX"/>
    <property type="match status" value="1"/>
</dbReference>
<keyword evidence="1" id="KW-0378">Hydrolase</keyword>
<evidence type="ECO:0000313" key="1">
    <source>
        <dbReference type="EMBL" id="MBC5843587.1"/>
    </source>
</evidence>
<dbReference type="PANTHER" id="PTHR41244:SF1">
    <property type="entry name" value="GLYCOSYLTRANSFERASE"/>
    <property type="match status" value="1"/>
</dbReference>
<dbReference type="InterPro" id="IPR032719">
    <property type="entry name" value="WbsX"/>
</dbReference>
<proteinExistence type="predicted"/>
<evidence type="ECO:0000313" key="2">
    <source>
        <dbReference type="Proteomes" id="UP000641454"/>
    </source>
</evidence>